<evidence type="ECO:0000256" key="3">
    <source>
        <dbReference type="ARBA" id="ARBA00022842"/>
    </source>
</evidence>
<proteinExistence type="predicted"/>
<dbReference type="PANTHER" id="PTHR13794:SF58">
    <property type="entry name" value="MITOCHONDRIAL ENOLASE SUPERFAMILY MEMBER 1"/>
    <property type="match status" value="1"/>
</dbReference>
<evidence type="ECO:0000313" key="5">
    <source>
        <dbReference type="EMBL" id="SVC06876.1"/>
    </source>
</evidence>
<keyword evidence="3" id="KW-0460">Magnesium</keyword>
<dbReference type="Gene3D" id="3.20.20.120">
    <property type="entry name" value="Enolase-like C-terminal domain"/>
    <property type="match status" value="1"/>
</dbReference>
<name>A0A382J4R0_9ZZZZ</name>
<reference evidence="5" key="1">
    <citation type="submission" date="2018-05" db="EMBL/GenBank/DDBJ databases">
        <authorList>
            <person name="Lanie J.A."/>
            <person name="Ng W.-L."/>
            <person name="Kazmierczak K.M."/>
            <person name="Andrzejewski T.M."/>
            <person name="Davidsen T.M."/>
            <person name="Wayne K.J."/>
            <person name="Tettelin H."/>
            <person name="Glass J.I."/>
            <person name="Rusch D."/>
            <person name="Podicherti R."/>
            <person name="Tsui H.-C.T."/>
            <person name="Winkler M.E."/>
        </authorList>
    </citation>
    <scope>NUCLEOTIDE SEQUENCE</scope>
</reference>
<feature type="domain" description="Mandelate racemase/muconate lactonizing enzyme C-terminal" evidence="4">
    <location>
        <begin position="19"/>
        <end position="115"/>
    </location>
</feature>
<evidence type="ECO:0000259" key="4">
    <source>
        <dbReference type="SMART" id="SM00922"/>
    </source>
</evidence>
<organism evidence="5">
    <name type="scientific">marine metagenome</name>
    <dbReference type="NCBI Taxonomy" id="408172"/>
    <lineage>
        <taxon>unclassified sequences</taxon>
        <taxon>metagenomes</taxon>
        <taxon>ecological metagenomes</taxon>
    </lineage>
</organism>
<sequence>MIGGSTRNEIELYCTGIRPDLAQQAGFIGGKMPLPHGPSDRLEGLNANVKQFRDMRERVGQNFLLMADCWMALDVPYAVDLAYALQEVGMYWLEEVLLPDDFDGHKLLKERVPWMRWTTGEHEYTRYGFRKLIESRAIDILQPDVMWCGGLTELLRISAMAAAYDIPVVPHGSGAYSYHFVITQPHCPFCEYLNTSADCTEFPPVFGEMFINEQVPINGRIRPTDEPGWGLKLNRESLNLVRPHTT</sequence>
<protein>
    <recommendedName>
        <fullName evidence="4">Mandelate racemase/muconate lactonizing enzyme C-terminal domain-containing protein</fullName>
    </recommendedName>
</protein>
<dbReference type="InterPro" id="IPR029065">
    <property type="entry name" value="Enolase_C-like"/>
</dbReference>
<dbReference type="PANTHER" id="PTHR13794">
    <property type="entry name" value="ENOLASE SUPERFAMILY, MANDELATE RACEMASE"/>
    <property type="match status" value="1"/>
</dbReference>
<accession>A0A382J4R0</accession>
<evidence type="ECO:0000256" key="2">
    <source>
        <dbReference type="ARBA" id="ARBA00022723"/>
    </source>
</evidence>
<dbReference type="SUPFAM" id="SSF51604">
    <property type="entry name" value="Enolase C-terminal domain-like"/>
    <property type="match status" value="1"/>
</dbReference>
<keyword evidence="2" id="KW-0479">Metal-binding</keyword>
<dbReference type="GO" id="GO:0016836">
    <property type="term" value="F:hydro-lyase activity"/>
    <property type="evidence" value="ECO:0007669"/>
    <property type="project" value="TreeGrafter"/>
</dbReference>
<dbReference type="InterPro" id="IPR036849">
    <property type="entry name" value="Enolase-like_C_sf"/>
</dbReference>
<dbReference type="InterPro" id="IPR046945">
    <property type="entry name" value="RHMD-like"/>
</dbReference>
<evidence type="ECO:0000256" key="1">
    <source>
        <dbReference type="ARBA" id="ARBA00001946"/>
    </source>
</evidence>
<dbReference type="AlphaFoldDB" id="A0A382J4R0"/>
<dbReference type="GO" id="GO:0000287">
    <property type="term" value="F:magnesium ion binding"/>
    <property type="evidence" value="ECO:0007669"/>
    <property type="project" value="TreeGrafter"/>
</dbReference>
<dbReference type="InterPro" id="IPR013342">
    <property type="entry name" value="Mandelate_racemase_C"/>
</dbReference>
<gene>
    <name evidence="5" type="ORF">METZ01_LOCUS259730</name>
</gene>
<dbReference type="FunFam" id="3.20.20.120:FF:000005">
    <property type="entry name" value="Putative L-rhamnonate dehydratase"/>
    <property type="match status" value="1"/>
</dbReference>
<dbReference type="SFLD" id="SFLDS00001">
    <property type="entry name" value="Enolase"/>
    <property type="match status" value="1"/>
</dbReference>
<comment type="cofactor">
    <cofactor evidence="1">
        <name>Mg(2+)</name>
        <dbReference type="ChEBI" id="CHEBI:18420"/>
    </cofactor>
</comment>
<dbReference type="GO" id="GO:0016052">
    <property type="term" value="P:carbohydrate catabolic process"/>
    <property type="evidence" value="ECO:0007669"/>
    <property type="project" value="TreeGrafter"/>
</dbReference>
<dbReference type="EMBL" id="UINC01071734">
    <property type="protein sequence ID" value="SVC06876.1"/>
    <property type="molecule type" value="Genomic_DNA"/>
</dbReference>
<dbReference type="Pfam" id="PF13378">
    <property type="entry name" value="MR_MLE_C"/>
    <property type="match status" value="1"/>
</dbReference>
<dbReference type="SMART" id="SM00922">
    <property type="entry name" value="MR_MLE"/>
    <property type="match status" value="1"/>
</dbReference>